<reference evidence="2" key="1">
    <citation type="journal article" date="2023" name="G3 (Bethesda)">
        <title>A reference genome for the long-term kleptoplast-retaining sea slug Elysia crispata morphotype clarki.</title>
        <authorList>
            <person name="Eastman K.E."/>
            <person name="Pendleton A.L."/>
            <person name="Shaikh M.A."/>
            <person name="Suttiyut T."/>
            <person name="Ogas R."/>
            <person name="Tomko P."/>
            <person name="Gavelis G."/>
            <person name="Widhalm J.R."/>
            <person name="Wisecaver J.H."/>
        </authorList>
    </citation>
    <scope>NUCLEOTIDE SEQUENCE</scope>
    <source>
        <strain evidence="2">ECLA1</strain>
    </source>
</reference>
<dbReference type="AlphaFoldDB" id="A0AAE0ZKX5"/>
<evidence type="ECO:0000313" key="3">
    <source>
        <dbReference type="Proteomes" id="UP001283361"/>
    </source>
</evidence>
<name>A0AAE0ZKX5_9GAST</name>
<accession>A0AAE0ZKX5</accession>
<keyword evidence="3" id="KW-1185">Reference proteome</keyword>
<proteinExistence type="predicted"/>
<organism evidence="2 3">
    <name type="scientific">Elysia crispata</name>
    <name type="common">lettuce slug</name>
    <dbReference type="NCBI Taxonomy" id="231223"/>
    <lineage>
        <taxon>Eukaryota</taxon>
        <taxon>Metazoa</taxon>
        <taxon>Spiralia</taxon>
        <taxon>Lophotrochozoa</taxon>
        <taxon>Mollusca</taxon>
        <taxon>Gastropoda</taxon>
        <taxon>Heterobranchia</taxon>
        <taxon>Euthyneura</taxon>
        <taxon>Panpulmonata</taxon>
        <taxon>Sacoglossa</taxon>
        <taxon>Placobranchoidea</taxon>
        <taxon>Plakobranchidae</taxon>
        <taxon>Elysia</taxon>
    </lineage>
</organism>
<comment type="caution">
    <text evidence="2">The sequence shown here is derived from an EMBL/GenBank/DDBJ whole genome shotgun (WGS) entry which is preliminary data.</text>
</comment>
<evidence type="ECO:0000256" key="1">
    <source>
        <dbReference type="SAM" id="MobiDB-lite"/>
    </source>
</evidence>
<dbReference type="EMBL" id="JAWDGP010003758">
    <property type="protein sequence ID" value="KAK3771324.1"/>
    <property type="molecule type" value="Genomic_DNA"/>
</dbReference>
<protein>
    <submittedName>
        <fullName evidence="2">Uncharacterized protein</fullName>
    </submittedName>
</protein>
<gene>
    <name evidence="2" type="ORF">RRG08_056535</name>
</gene>
<dbReference type="Proteomes" id="UP001283361">
    <property type="component" value="Unassembled WGS sequence"/>
</dbReference>
<evidence type="ECO:0000313" key="2">
    <source>
        <dbReference type="EMBL" id="KAK3771324.1"/>
    </source>
</evidence>
<feature type="region of interest" description="Disordered" evidence="1">
    <location>
        <begin position="59"/>
        <end position="79"/>
    </location>
</feature>
<sequence>MSQHEPCLTFTWLPDFILETDEYLEYVISLELKKRSSRKKTRVSQGIALLQFSAKSHLKSAGLSRDACWKQPQPRPSDP</sequence>